<gene>
    <name evidence="2" type="ORF">NEMBOFW57_001242</name>
</gene>
<accession>A0AAD4F1Y9</accession>
<keyword evidence="1" id="KW-0732">Signal</keyword>
<protein>
    <submittedName>
        <fullName evidence="2">Uncharacterized protein</fullName>
    </submittedName>
</protein>
<evidence type="ECO:0000313" key="3">
    <source>
        <dbReference type="Proteomes" id="UP001197093"/>
    </source>
</evidence>
<proteinExistence type="predicted"/>
<keyword evidence="3" id="KW-1185">Reference proteome</keyword>
<dbReference type="Proteomes" id="UP001197093">
    <property type="component" value="Unassembled WGS sequence"/>
</dbReference>
<evidence type="ECO:0000256" key="1">
    <source>
        <dbReference type="SAM" id="SignalP"/>
    </source>
</evidence>
<reference evidence="2" key="1">
    <citation type="submission" date="2023-02" db="EMBL/GenBank/DDBJ databases">
        <authorList>
            <person name="Palmer J.M."/>
        </authorList>
    </citation>
    <scope>NUCLEOTIDE SEQUENCE</scope>
    <source>
        <strain evidence="2">FW57</strain>
    </source>
</reference>
<feature type="chain" id="PRO_5042102861" evidence="1">
    <location>
        <begin position="25"/>
        <end position="197"/>
    </location>
</feature>
<dbReference type="AlphaFoldDB" id="A0AAD4F1Y9"/>
<dbReference type="EMBL" id="JAHCVI010000001">
    <property type="protein sequence ID" value="KAG7291230.1"/>
    <property type="molecule type" value="Genomic_DNA"/>
</dbReference>
<sequence length="197" mass="20714">MLSSLPLMALAALSALPYVPGVGAASSGPNALKACTYCEPIYTTMVKCQTIKRPGGIGDEITNCVCVPNPDGWYPYLHKCRDCLSGSDFYDTLAQMITQLFTSCTNKGGNVVSDGQSICASNAMWNLCASLNDGSDGTLSWASFTRFSDASQNTNATQLLYLDAPNKGSASTTSVSSVKSTASASTTTLKCCLQPQR</sequence>
<organism evidence="2 3">
    <name type="scientific">Staphylotrichum longicolle</name>
    <dbReference type="NCBI Taxonomy" id="669026"/>
    <lineage>
        <taxon>Eukaryota</taxon>
        <taxon>Fungi</taxon>
        <taxon>Dikarya</taxon>
        <taxon>Ascomycota</taxon>
        <taxon>Pezizomycotina</taxon>
        <taxon>Sordariomycetes</taxon>
        <taxon>Sordariomycetidae</taxon>
        <taxon>Sordariales</taxon>
        <taxon>Chaetomiaceae</taxon>
        <taxon>Staphylotrichum</taxon>
    </lineage>
</organism>
<name>A0AAD4F1Y9_9PEZI</name>
<comment type="caution">
    <text evidence="2">The sequence shown here is derived from an EMBL/GenBank/DDBJ whole genome shotgun (WGS) entry which is preliminary data.</text>
</comment>
<evidence type="ECO:0000313" key="2">
    <source>
        <dbReference type="EMBL" id="KAG7291230.1"/>
    </source>
</evidence>
<feature type="signal peptide" evidence="1">
    <location>
        <begin position="1"/>
        <end position="24"/>
    </location>
</feature>